<dbReference type="Proteomes" id="UP001161391">
    <property type="component" value="Unassembled WGS sequence"/>
</dbReference>
<organism evidence="5 6">
    <name type="scientific">Algimonas ampicilliniresistens</name>
    <dbReference type="NCBI Taxonomy" id="1298735"/>
    <lineage>
        <taxon>Bacteria</taxon>
        <taxon>Pseudomonadati</taxon>
        <taxon>Pseudomonadota</taxon>
        <taxon>Alphaproteobacteria</taxon>
        <taxon>Maricaulales</taxon>
        <taxon>Robiginitomaculaceae</taxon>
        <taxon>Algimonas</taxon>
    </lineage>
</organism>
<evidence type="ECO:0000256" key="2">
    <source>
        <dbReference type="ARBA" id="ARBA00023125"/>
    </source>
</evidence>
<accession>A0ABQ5V693</accession>
<dbReference type="InterPro" id="IPR018490">
    <property type="entry name" value="cNMP-bd_dom_sf"/>
</dbReference>
<proteinExistence type="predicted"/>
<dbReference type="EMBL" id="BSNK01000001">
    <property type="protein sequence ID" value="GLQ22494.1"/>
    <property type="molecule type" value="Genomic_DNA"/>
</dbReference>
<protein>
    <recommendedName>
        <fullName evidence="4">HTH crp-type domain-containing protein</fullName>
    </recommendedName>
</protein>
<dbReference type="PANTHER" id="PTHR24567">
    <property type="entry name" value="CRP FAMILY TRANSCRIPTIONAL REGULATORY PROTEIN"/>
    <property type="match status" value="1"/>
</dbReference>
<dbReference type="Gene3D" id="2.60.120.10">
    <property type="entry name" value="Jelly Rolls"/>
    <property type="match status" value="1"/>
</dbReference>
<keyword evidence="6" id="KW-1185">Reference proteome</keyword>
<keyword evidence="2" id="KW-0238">DNA-binding</keyword>
<dbReference type="SUPFAM" id="SSF51206">
    <property type="entry name" value="cAMP-binding domain-like"/>
    <property type="match status" value="1"/>
</dbReference>
<keyword evidence="1" id="KW-0805">Transcription regulation</keyword>
<evidence type="ECO:0000313" key="6">
    <source>
        <dbReference type="Proteomes" id="UP001161391"/>
    </source>
</evidence>
<dbReference type="InterPro" id="IPR014710">
    <property type="entry name" value="RmlC-like_jellyroll"/>
</dbReference>
<reference evidence="5" key="2">
    <citation type="submission" date="2023-01" db="EMBL/GenBank/DDBJ databases">
        <title>Draft genome sequence of Algimonas ampicilliniresistens strain NBRC 108219.</title>
        <authorList>
            <person name="Sun Q."/>
            <person name="Mori K."/>
        </authorList>
    </citation>
    <scope>NUCLEOTIDE SEQUENCE</scope>
    <source>
        <strain evidence="5">NBRC 108219</strain>
    </source>
</reference>
<evidence type="ECO:0000313" key="5">
    <source>
        <dbReference type="EMBL" id="GLQ22494.1"/>
    </source>
</evidence>
<name>A0ABQ5V693_9PROT</name>
<dbReference type="SMART" id="SM00419">
    <property type="entry name" value="HTH_CRP"/>
    <property type="match status" value="1"/>
</dbReference>
<dbReference type="Pfam" id="PF00027">
    <property type="entry name" value="cNMP_binding"/>
    <property type="match status" value="1"/>
</dbReference>
<sequence length="206" mass="23038">MAYLDYAETVQTQATPIVKLLDAVLYHQGDDATMAYRIKSGVVMAYQIYSGGTRQITGFFQQDDIIGLEVDGAYADTAVMLSDGRLQPISRRQFMQDPHLQNELYANACEQLRSAQSLVLSLTRKCSDAKVAEFLLHLARPRRCGKGRDLIVLPKCRQDIADYLGVSSETVSRRLAAFKRQGIVEFPDRRSAHIIDFPALEARAGH</sequence>
<dbReference type="Gene3D" id="1.10.10.10">
    <property type="entry name" value="Winged helix-like DNA-binding domain superfamily/Winged helix DNA-binding domain"/>
    <property type="match status" value="1"/>
</dbReference>
<dbReference type="CDD" id="cd00038">
    <property type="entry name" value="CAP_ED"/>
    <property type="match status" value="1"/>
</dbReference>
<gene>
    <name evidence="5" type="ORF">GCM10007853_03680</name>
</gene>
<feature type="domain" description="HTH crp-type" evidence="4">
    <location>
        <begin position="125"/>
        <end position="198"/>
    </location>
</feature>
<dbReference type="InterPro" id="IPR036388">
    <property type="entry name" value="WH-like_DNA-bd_sf"/>
</dbReference>
<dbReference type="PRINTS" id="PR00034">
    <property type="entry name" value="HTHCRP"/>
</dbReference>
<evidence type="ECO:0000256" key="1">
    <source>
        <dbReference type="ARBA" id="ARBA00023015"/>
    </source>
</evidence>
<dbReference type="InterPro" id="IPR012318">
    <property type="entry name" value="HTH_CRP"/>
</dbReference>
<dbReference type="PROSITE" id="PS51063">
    <property type="entry name" value="HTH_CRP_2"/>
    <property type="match status" value="1"/>
</dbReference>
<dbReference type="CDD" id="cd00092">
    <property type="entry name" value="HTH_CRP"/>
    <property type="match status" value="1"/>
</dbReference>
<keyword evidence="3" id="KW-0804">Transcription</keyword>
<evidence type="ECO:0000259" key="4">
    <source>
        <dbReference type="PROSITE" id="PS51063"/>
    </source>
</evidence>
<dbReference type="Pfam" id="PF13545">
    <property type="entry name" value="HTH_Crp_2"/>
    <property type="match status" value="1"/>
</dbReference>
<dbReference type="RefSeq" id="WP_284386919.1">
    <property type="nucleotide sequence ID" value="NZ_BSNK01000001.1"/>
</dbReference>
<dbReference type="InterPro" id="IPR036390">
    <property type="entry name" value="WH_DNA-bd_sf"/>
</dbReference>
<evidence type="ECO:0000256" key="3">
    <source>
        <dbReference type="ARBA" id="ARBA00023163"/>
    </source>
</evidence>
<dbReference type="InterPro" id="IPR050397">
    <property type="entry name" value="Env_Response_Regulators"/>
</dbReference>
<reference evidence="5" key="1">
    <citation type="journal article" date="2014" name="Int. J. Syst. Evol. Microbiol.">
        <title>Complete genome of a new Firmicutes species belonging to the dominant human colonic microbiota ('Ruminococcus bicirculans') reveals two chromosomes and a selective capacity to utilize plant glucans.</title>
        <authorList>
            <consortium name="NISC Comparative Sequencing Program"/>
            <person name="Wegmann U."/>
            <person name="Louis P."/>
            <person name="Goesmann A."/>
            <person name="Henrissat B."/>
            <person name="Duncan S.H."/>
            <person name="Flint H.J."/>
        </authorList>
    </citation>
    <scope>NUCLEOTIDE SEQUENCE</scope>
    <source>
        <strain evidence="5">NBRC 108219</strain>
    </source>
</reference>
<dbReference type="InterPro" id="IPR000595">
    <property type="entry name" value="cNMP-bd_dom"/>
</dbReference>
<comment type="caution">
    <text evidence="5">The sequence shown here is derived from an EMBL/GenBank/DDBJ whole genome shotgun (WGS) entry which is preliminary data.</text>
</comment>
<dbReference type="SUPFAM" id="SSF46785">
    <property type="entry name" value="Winged helix' DNA-binding domain"/>
    <property type="match status" value="1"/>
</dbReference>
<dbReference type="PANTHER" id="PTHR24567:SF75">
    <property type="entry name" value="FUMARATE AND NITRATE REDUCTION REGULATORY PROTEIN"/>
    <property type="match status" value="1"/>
</dbReference>